<keyword evidence="9" id="KW-1185">Reference proteome</keyword>
<dbReference type="RefSeq" id="WP_204730192.1">
    <property type="nucleotide sequence ID" value="NZ_JAFBDK010000014.1"/>
</dbReference>
<organism evidence="8 9">
    <name type="scientific">Jeotgalibacillus terrae</name>
    <dbReference type="NCBI Taxonomy" id="587735"/>
    <lineage>
        <taxon>Bacteria</taxon>
        <taxon>Bacillati</taxon>
        <taxon>Bacillota</taxon>
        <taxon>Bacilli</taxon>
        <taxon>Bacillales</taxon>
        <taxon>Caryophanaceae</taxon>
        <taxon>Jeotgalibacillus</taxon>
    </lineage>
</organism>
<dbReference type="EMBL" id="JBHUPG010000001">
    <property type="protein sequence ID" value="MFD2910475.1"/>
    <property type="molecule type" value="Genomic_DNA"/>
</dbReference>
<dbReference type="Proteomes" id="UP001597561">
    <property type="component" value="Unassembled WGS sequence"/>
</dbReference>
<evidence type="ECO:0000256" key="5">
    <source>
        <dbReference type="ARBA" id="ARBA00093765"/>
    </source>
</evidence>
<name>A0ABW5ZDW6_9BACL</name>
<evidence type="ECO:0000256" key="6">
    <source>
        <dbReference type="ARBA" id="ARBA00093785"/>
    </source>
</evidence>
<reference evidence="9" key="1">
    <citation type="journal article" date="2019" name="Int. J. Syst. Evol. Microbiol.">
        <title>The Global Catalogue of Microorganisms (GCM) 10K type strain sequencing project: providing services to taxonomists for standard genome sequencing and annotation.</title>
        <authorList>
            <consortium name="The Broad Institute Genomics Platform"/>
            <consortium name="The Broad Institute Genome Sequencing Center for Infectious Disease"/>
            <person name="Wu L."/>
            <person name="Ma J."/>
        </authorList>
    </citation>
    <scope>NUCLEOTIDE SEQUENCE [LARGE SCALE GENOMIC DNA]</scope>
    <source>
        <strain evidence="9">KCTC 13528</strain>
    </source>
</reference>
<protein>
    <recommendedName>
        <fullName evidence="7">Flagellar protein FliT</fullName>
    </recommendedName>
</protein>
<accession>A0ABW5ZDW6</accession>
<comment type="function">
    <text evidence="5">May act as an export chaperone for the filament capping protein FliD.</text>
</comment>
<comment type="subcellular location">
    <subcellularLocation>
        <location evidence="1">Cytoplasm</location>
        <location evidence="1">Cytosol</location>
    </subcellularLocation>
</comment>
<proteinExistence type="inferred from homology"/>
<evidence type="ECO:0000256" key="3">
    <source>
        <dbReference type="ARBA" id="ARBA00022795"/>
    </source>
</evidence>
<dbReference type="Pfam" id="PF05400">
    <property type="entry name" value="FliT"/>
    <property type="match status" value="1"/>
</dbReference>
<keyword evidence="2" id="KW-0963">Cytoplasm</keyword>
<evidence type="ECO:0000313" key="9">
    <source>
        <dbReference type="Proteomes" id="UP001597561"/>
    </source>
</evidence>
<evidence type="ECO:0000256" key="4">
    <source>
        <dbReference type="ARBA" id="ARBA00023186"/>
    </source>
</evidence>
<comment type="similarity">
    <text evidence="6">Belongs to the bacillales FliT family.</text>
</comment>
<evidence type="ECO:0000313" key="8">
    <source>
        <dbReference type="EMBL" id="MFD2910475.1"/>
    </source>
</evidence>
<dbReference type="InterPro" id="IPR008622">
    <property type="entry name" value="FliT"/>
</dbReference>
<gene>
    <name evidence="8" type="ORF">ACFS5P_01150</name>
</gene>
<comment type="caution">
    <text evidence="8">The sequence shown here is derived from an EMBL/GenBank/DDBJ whole genome shotgun (WGS) entry which is preliminary data.</text>
</comment>
<evidence type="ECO:0000256" key="2">
    <source>
        <dbReference type="ARBA" id="ARBA00022490"/>
    </source>
</evidence>
<keyword evidence="4" id="KW-0143">Chaperone</keyword>
<sequence>MSLEICHRITKQLYEVVTAEKDADRDETIEKITSLLNEREVVLAQVQTPESDEEQELAQDIIKWNKVIQSELAIIKLDIQKKIKQTGEKKKTAGKYNNPYANAEANDGIYYDKRN</sequence>
<keyword evidence="3" id="KW-1005">Bacterial flagellum biogenesis</keyword>
<evidence type="ECO:0000256" key="7">
    <source>
        <dbReference type="ARBA" id="ARBA00093797"/>
    </source>
</evidence>
<evidence type="ECO:0000256" key="1">
    <source>
        <dbReference type="ARBA" id="ARBA00004514"/>
    </source>
</evidence>